<feature type="transmembrane region" description="Helical" evidence="8">
    <location>
        <begin position="420"/>
        <end position="443"/>
    </location>
</feature>
<evidence type="ECO:0000259" key="10">
    <source>
        <dbReference type="Pfam" id="PF00924"/>
    </source>
</evidence>
<accession>A0A1H8ULN5</accession>
<evidence type="ECO:0000256" key="2">
    <source>
        <dbReference type="ARBA" id="ARBA00008017"/>
    </source>
</evidence>
<feature type="domain" description="Mechanosensitive ion channel transmembrane helices 2/3" evidence="11">
    <location>
        <begin position="519"/>
        <end position="555"/>
    </location>
</feature>
<gene>
    <name evidence="12" type="ORF">SAMN04488052_10770</name>
</gene>
<feature type="compositionally biased region" description="Low complexity" evidence="7">
    <location>
        <begin position="760"/>
        <end position="773"/>
    </location>
</feature>
<reference evidence="12 13" key="1">
    <citation type="submission" date="2016-10" db="EMBL/GenBank/DDBJ databases">
        <authorList>
            <person name="de Groot N.N."/>
        </authorList>
    </citation>
    <scope>NUCLEOTIDE SEQUENCE [LARGE SCALE GENOMIC DNA]</scope>
    <source>
        <strain evidence="12 13">CGMCC 1.6291</strain>
    </source>
</reference>
<evidence type="ECO:0000256" key="5">
    <source>
        <dbReference type="ARBA" id="ARBA00022989"/>
    </source>
</evidence>
<sequence>MSHPVMRWIRQGGLLLLALLAVSATAHGQSDPAEILEERDGGDLVDEDEREAFVQSLEQVISTLEDAERRGALIEDLKELQGAADETTEPDAVDTDAGLFGAISHTLDEVSGRTDEHTPLETWQQHLDAARDDVAELAADLDPETLFAIAADAGTLLAIWLAVLLLTMAAGRRITRLRGWPLELPNNPRGWMLAIYFLRHALPWAFGALVLLAAVELIAISAGHVIALLIAYVSLCGRAFALICELVIALFNRGHRRPAVAVIRRRGLPRLFLVGALAALANAMAIDRFDGAIGEDLAQLLTLGGNGLAAVITGFIILQLRRPVQHLIYNRPYPQRRESGSTNDILRLVSRLWHVPALLLILLSLIPVALASGDPEVALSRGLVMASLLVITIVVSRLISHHKERRQRRYRRITQYRERLETFGYALAQLVTWTVLAELSLWVWGGSLFGLGQEGIGAQMGQALLAVGLTALLAWLTWILTDTAIQRALTSTTTARGRRVNVARVQTITPMIRNVVFTAIVIIAGIVGLANLGVNVTPLLAGAGIIGIAIGFGAQTLVQDLITGLFILIEDSLAIDDFVDLGGQMGTVEGLSLRTVRLRDIDGILHIVPFSEIKAIHNMSRQFGVALIRINVPASMGVDDTMALIREVDEDMRENSPLKQYVRAPLEFQGVERFEDGVAVLRTRIHTKPEMQWNVSWDFNLRLKQRFEQEGIDLARGRVSVFMENGADSSRPETEPTPEEEQKDQPHTTARGAEDDPDTGDTPSDGDPAPDQA</sequence>
<evidence type="ECO:0000256" key="6">
    <source>
        <dbReference type="ARBA" id="ARBA00023136"/>
    </source>
</evidence>
<keyword evidence="13" id="KW-1185">Reference proteome</keyword>
<dbReference type="STRING" id="406100.SAMN04488052_10770"/>
<evidence type="ECO:0000256" key="8">
    <source>
        <dbReference type="SAM" id="Phobius"/>
    </source>
</evidence>
<feature type="transmembrane region" description="Helical" evidence="8">
    <location>
        <begin position="298"/>
        <end position="318"/>
    </location>
</feature>
<dbReference type="Gene3D" id="2.30.30.60">
    <property type="match status" value="1"/>
</dbReference>
<keyword evidence="6 8" id="KW-0472">Membrane</keyword>
<feature type="signal peptide" evidence="9">
    <location>
        <begin position="1"/>
        <end position="28"/>
    </location>
</feature>
<feature type="transmembrane region" description="Helical" evidence="8">
    <location>
        <begin position="378"/>
        <end position="399"/>
    </location>
</feature>
<evidence type="ECO:0000256" key="4">
    <source>
        <dbReference type="ARBA" id="ARBA00022692"/>
    </source>
</evidence>
<feature type="transmembrane region" description="Helical" evidence="8">
    <location>
        <begin position="352"/>
        <end position="372"/>
    </location>
</feature>
<keyword evidence="4 8" id="KW-0812">Transmembrane</keyword>
<dbReference type="Proteomes" id="UP000199657">
    <property type="component" value="Unassembled WGS sequence"/>
</dbReference>
<dbReference type="InterPro" id="IPR045276">
    <property type="entry name" value="YbiO_bact"/>
</dbReference>
<dbReference type="EMBL" id="FOEG01000007">
    <property type="protein sequence ID" value="SEP03996.1"/>
    <property type="molecule type" value="Genomic_DNA"/>
</dbReference>
<evidence type="ECO:0000256" key="1">
    <source>
        <dbReference type="ARBA" id="ARBA00004651"/>
    </source>
</evidence>
<evidence type="ECO:0000256" key="7">
    <source>
        <dbReference type="SAM" id="MobiDB-lite"/>
    </source>
</evidence>
<evidence type="ECO:0000313" key="12">
    <source>
        <dbReference type="EMBL" id="SEP03996.1"/>
    </source>
</evidence>
<proteinExistence type="inferred from homology"/>
<feature type="domain" description="Mechanosensitive ion channel MscS" evidence="10">
    <location>
        <begin position="556"/>
        <end position="621"/>
    </location>
</feature>
<dbReference type="InterPro" id="IPR006685">
    <property type="entry name" value="MscS_channel_2nd"/>
</dbReference>
<organism evidence="12 13">
    <name type="scientific">Aquisalimonas asiatica</name>
    <dbReference type="NCBI Taxonomy" id="406100"/>
    <lineage>
        <taxon>Bacteria</taxon>
        <taxon>Pseudomonadati</taxon>
        <taxon>Pseudomonadota</taxon>
        <taxon>Gammaproteobacteria</taxon>
        <taxon>Chromatiales</taxon>
        <taxon>Ectothiorhodospiraceae</taxon>
        <taxon>Aquisalimonas</taxon>
    </lineage>
</organism>
<dbReference type="Gene3D" id="1.10.287.1260">
    <property type="match status" value="1"/>
</dbReference>
<dbReference type="InterPro" id="IPR011014">
    <property type="entry name" value="MscS_channel_TM-2"/>
</dbReference>
<feature type="transmembrane region" description="Helical" evidence="8">
    <location>
        <begin position="146"/>
        <end position="170"/>
    </location>
</feature>
<dbReference type="SUPFAM" id="SSF50182">
    <property type="entry name" value="Sm-like ribonucleoproteins"/>
    <property type="match status" value="1"/>
</dbReference>
<name>A0A1H8ULN5_9GAMM</name>
<dbReference type="Gene3D" id="3.30.70.100">
    <property type="match status" value="1"/>
</dbReference>
<keyword evidence="5 8" id="KW-1133">Transmembrane helix</keyword>
<dbReference type="RefSeq" id="WP_091645090.1">
    <property type="nucleotide sequence ID" value="NZ_FOEG01000007.1"/>
</dbReference>
<feature type="region of interest" description="Disordered" evidence="7">
    <location>
        <begin position="725"/>
        <end position="773"/>
    </location>
</feature>
<dbReference type="Pfam" id="PF00924">
    <property type="entry name" value="MS_channel_2nd"/>
    <property type="match status" value="1"/>
</dbReference>
<dbReference type="SUPFAM" id="SSF82861">
    <property type="entry name" value="Mechanosensitive channel protein MscS (YggB), transmembrane region"/>
    <property type="match status" value="1"/>
</dbReference>
<feature type="transmembrane region" description="Helical" evidence="8">
    <location>
        <begin position="539"/>
        <end position="558"/>
    </location>
</feature>
<evidence type="ECO:0000313" key="13">
    <source>
        <dbReference type="Proteomes" id="UP000199657"/>
    </source>
</evidence>
<dbReference type="Pfam" id="PF21088">
    <property type="entry name" value="MS_channel_1st"/>
    <property type="match status" value="1"/>
</dbReference>
<feature type="transmembrane region" description="Helical" evidence="8">
    <location>
        <begin position="191"/>
        <end position="220"/>
    </location>
</feature>
<keyword evidence="9" id="KW-0732">Signal</keyword>
<feature type="chain" id="PRO_5011491741" evidence="9">
    <location>
        <begin position="29"/>
        <end position="773"/>
    </location>
</feature>
<dbReference type="GO" id="GO:0008381">
    <property type="term" value="F:mechanosensitive monoatomic ion channel activity"/>
    <property type="evidence" value="ECO:0007669"/>
    <property type="project" value="InterPro"/>
</dbReference>
<dbReference type="PANTHER" id="PTHR30460">
    <property type="entry name" value="MODERATE CONDUCTANCE MECHANOSENSITIVE CHANNEL YBIO"/>
    <property type="match status" value="1"/>
</dbReference>
<dbReference type="AlphaFoldDB" id="A0A1H8ULN5"/>
<dbReference type="OrthoDB" id="6500477at2"/>
<feature type="transmembrane region" description="Helical" evidence="8">
    <location>
        <begin position="463"/>
        <end position="481"/>
    </location>
</feature>
<dbReference type="InterPro" id="IPR049142">
    <property type="entry name" value="MS_channel_1st"/>
</dbReference>
<dbReference type="InterPro" id="IPR011066">
    <property type="entry name" value="MscS_channel_C_sf"/>
</dbReference>
<comment type="subcellular location">
    <subcellularLocation>
        <location evidence="1">Cell membrane</location>
        <topology evidence="1">Multi-pass membrane protein</topology>
    </subcellularLocation>
</comment>
<evidence type="ECO:0000256" key="3">
    <source>
        <dbReference type="ARBA" id="ARBA00022475"/>
    </source>
</evidence>
<comment type="similarity">
    <text evidence="2">Belongs to the MscS (TC 1.A.23) family.</text>
</comment>
<dbReference type="InterPro" id="IPR010920">
    <property type="entry name" value="LSM_dom_sf"/>
</dbReference>
<feature type="transmembrane region" description="Helical" evidence="8">
    <location>
        <begin position="514"/>
        <end position="533"/>
    </location>
</feature>
<feature type="transmembrane region" description="Helical" evidence="8">
    <location>
        <begin position="268"/>
        <end position="286"/>
    </location>
</feature>
<dbReference type="SUPFAM" id="SSF82689">
    <property type="entry name" value="Mechanosensitive channel protein MscS (YggB), C-terminal domain"/>
    <property type="match status" value="1"/>
</dbReference>
<protein>
    <submittedName>
        <fullName evidence="12">Small-conductance mechanosensitive channel</fullName>
    </submittedName>
</protein>
<dbReference type="GO" id="GO:0005886">
    <property type="term" value="C:plasma membrane"/>
    <property type="evidence" value="ECO:0007669"/>
    <property type="project" value="UniProtKB-SubCell"/>
</dbReference>
<dbReference type="InterPro" id="IPR023408">
    <property type="entry name" value="MscS_beta-dom_sf"/>
</dbReference>
<evidence type="ECO:0000256" key="9">
    <source>
        <dbReference type="SAM" id="SignalP"/>
    </source>
</evidence>
<evidence type="ECO:0000259" key="11">
    <source>
        <dbReference type="Pfam" id="PF21088"/>
    </source>
</evidence>
<keyword evidence="3" id="KW-1003">Cell membrane</keyword>
<feature type="transmembrane region" description="Helical" evidence="8">
    <location>
        <begin position="226"/>
        <end position="248"/>
    </location>
</feature>
<dbReference type="PANTHER" id="PTHR30460:SF0">
    <property type="entry name" value="MODERATE CONDUCTANCE MECHANOSENSITIVE CHANNEL YBIO"/>
    <property type="match status" value="1"/>
</dbReference>